<dbReference type="PANTHER" id="PTHR35569">
    <property type="entry name" value="CYANAMIDE HYDRATASE DDI2-RELATED"/>
    <property type="match status" value="1"/>
</dbReference>
<proteinExistence type="predicted"/>
<sequence>MNDLYDGLVFPRTQTALAALRFAKRVEHPAVFNHNMRTYLYGRFAGEQDGVLPGRDDEALFLGCVLHDVGLSAEGDGDQTFNVDGADLAARFLTELGLGDDTVETAWDAGALHLCFEIAPP</sequence>
<organism evidence="2 3">
    <name type="scientific">Nocardiopsis rhodophaea</name>
    <dbReference type="NCBI Taxonomy" id="280238"/>
    <lineage>
        <taxon>Bacteria</taxon>
        <taxon>Bacillati</taxon>
        <taxon>Actinomycetota</taxon>
        <taxon>Actinomycetes</taxon>
        <taxon>Streptosporangiales</taxon>
        <taxon>Nocardiopsidaceae</taxon>
        <taxon>Nocardiopsis</taxon>
    </lineage>
</organism>
<evidence type="ECO:0000259" key="1">
    <source>
        <dbReference type="Pfam" id="PF01966"/>
    </source>
</evidence>
<evidence type="ECO:0000313" key="3">
    <source>
        <dbReference type="Proteomes" id="UP001501585"/>
    </source>
</evidence>
<dbReference type="CDD" id="cd00077">
    <property type="entry name" value="HDc"/>
    <property type="match status" value="1"/>
</dbReference>
<dbReference type="InterPro" id="IPR006674">
    <property type="entry name" value="HD_domain"/>
</dbReference>
<gene>
    <name evidence="2" type="ORF">GCM10009799_23400</name>
</gene>
<reference evidence="2 3" key="1">
    <citation type="journal article" date="2019" name="Int. J. Syst. Evol. Microbiol.">
        <title>The Global Catalogue of Microorganisms (GCM) 10K type strain sequencing project: providing services to taxonomists for standard genome sequencing and annotation.</title>
        <authorList>
            <consortium name="The Broad Institute Genomics Platform"/>
            <consortium name="The Broad Institute Genome Sequencing Center for Infectious Disease"/>
            <person name="Wu L."/>
            <person name="Ma J."/>
        </authorList>
    </citation>
    <scope>NUCLEOTIDE SEQUENCE [LARGE SCALE GENOMIC DNA]</scope>
    <source>
        <strain evidence="2 3">JCM 15313</strain>
    </source>
</reference>
<comment type="caution">
    <text evidence="2">The sequence shown here is derived from an EMBL/GenBank/DDBJ whole genome shotgun (WGS) entry which is preliminary data.</text>
</comment>
<dbReference type="Proteomes" id="UP001501585">
    <property type="component" value="Unassembled WGS sequence"/>
</dbReference>
<dbReference type="SUPFAM" id="SSF109604">
    <property type="entry name" value="HD-domain/PDEase-like"/>
    <property type="match status" value="1"/>
</dbReference>
<keyword evidence="3" id="KW-1185">Reference proteome</keyword>
<dbReference type="PANTHER" id="PTHR35569:SF1">
    <property type="entry name" value="CYANAMIDE HYDRATASE DDI2-RELATED"/>
    <property type="match status" value="1"/>
</dbReference>
<feature type="domain" description="HD" evidence="1">
    <location>
        <begin position="31"/>
        <end position="104"/>
    </location>
</feature>
<accession>A0ABN2T0N7</accession>
<evidence type="ECO:0000313" key="2">
    <source>
        <dbReference type="EMBL" id="GAA1996138.1"/>
    </source>
</evidence>
<dbReference type="Gene3D" id="1.10.3210.10">
    <property type="entry name" value="Hypothetical protein af1432"/>
    <property type="match status" value="1"/>
</dbReference>
<protein>
    <recommendedName>
        <fullName evidence="1">HD domain-containing protein</fullName>
    </recommendedName>
</protein>
<dbReference type="InterPro" id="IPR003607">
    <property type="entry name" value="HD/PDEase_dom"/>
</dbReference>
<dbReference type="Pfam" id="PF01966">
    <property type="entry name" value="HD"/>
    <property type="match status" value="1"/>
</dbReference>
<name>A0ABN2T0N7_9ACTN</name>
<dbReference type="EMBL" id="BAAAPC010000008">
    <property type="protein sequence ID" value="GAA1996138.1"/>
    <property type="molecule type" value="Genomic_DNA"/>
</dbReference>